<comment type="caution">
    <text evidence="1">The sequence shown here is derived from an EMBL/GenBank/DDBJ whole genome shotgun (WGS) entry which is preliminary data.</text>
</comment>
<reference evidence="1" key="1">
    <citation type="submission" date="2021-02" db="EMBL/GenBank/DDBJ databases">
        <authorList>
            <person name="Nowell W R."/>
        </authorList>
    </citation>
    <scope>NUCLEOTIDE SEQUENCE</scope>
</reference>
<dbReference type="EMBL" id="CAJOAY010037879">
    <property type="protein sequence ID" value="CAF4466779.1"/>
    <property type="molecule type" value="Genomic_DNA"/>
</dbReference>
<dbReference type="AlphaFoldDB" id="A0A820SZZ1"/>
<evidence type="ECO:0000313" key="1">
    <source>
        <dbReference type="EMBL" id="CAF4466779.1"/>
    </source>
</evidence>
<organism evidence="1 2">
    <name type="scientific">Adineta steineri</name>
    <dbReference type="NCBI Taxonomy" id="433720"/>
    <lineage>
        <taxon>Eukaryota</taxon>
        <taxon>Metazoa</taxon>
        <taxon>Spiralia</taxon>
        <taxon>Gnathifera</taxon>
        <taxon>Rotifera</taxon>
        <taxon>Eurotatoria</taxon>
        <taxon>Bdelloidea</taxon>
        <taxon>Adinetida</taxon>
        <taxon>Adinetidae</taxon>
        <taxon>Adineta</taxon>
    </lineage>
</organism>
<name>A0A820SZZ1_9BILA</name>
<protein>
    <submittedName>
        <fullName evidence="1">Uncharacterized protein</fullName>
    </submittedName>
</protein>
<accession>A0A820SZZ1</accession>
<proteinExistence type="predicted"/>
<sequence>MKKKSLKKLTPLFPPSNTNLTPKAKMYLNGQFEGQCLVYKPHTKECLTPISFMWMPSDNKQKRKLWLWCHPASYDALAQILFSLFNTSLSTTTEEPPVKKQKK</sequence>
<gene>
    <name evidence="1" type="ORF">OKA104_LOCUS55005</name>
</gene>
<evidence type="ECO:0000313" key="2">
    <source>
        <dbReference type="Proteomes" id="UP000663881"/>
    </source>
</evidence>
<dbReference type="Proteomes" id="UP000663881">
    <property type="component" value="Unassembled WGS sequence"/>
</dbReference>